<evidence type="ECO:0000256" key="9">
    <source>
        <dbReference type="PROSITE-ProRule" id="PRU00206"/>
    </source>
</evidence>
<keyword evidence="3" id="KW-0677">Repeat</keyword>
<protein>
    <recommendedName>
        <fullName evidence="13">TNFR-Cys domain-containing protein</fullName>
    </recommendedName>
</protein>
<evidence type="ECO:0000256" key="3">
    <source>
        <dbReference type="ARBA" id="ARBA00022737"/>
    </source>
</evidence>
<evidence type="ECO:0000313" key="14">
    <source>
        <dbReference type="EnsemblMetazoa" id="XP_020894984.1"/>
    </source>
</evidence>
<feature type="region of interest" description="Disordered" evidence="10">
    <location>
        <begin position="379"/>
        <end position="420"/>
    </location>
</feature>
<feature type="transmembrane region" description="Helical" evidence="11">
    <location>
        <begin position="220"/>
        <end position="241"/>
    </location>
</feature>
<feature type="signal peptide" evidence="12">
    <location>
        <begin position="1"/>
        <end position="27"/>
    </location>
</feature>
<comment type="caution">
    <text evidence="9">Lacks conserved residue(s) required for the propagation of feature annotation.</text>
</comment>
<evidence type="ECO:0000256" key="8">
    <source>
        <dbReference type="ARBA" id="ARBA00023180"/>
    </source>
</evidence>
<comment type="subcellular location">
    <subcellularLocation>
        <location evidence="1">Membrane</location>
        <topology evidence="1">Single-pass membrane protein</topology>
    </subcellularLocation>
</comment>
<evidence type="ECO:0000256" key="6">
    <source>
        <dbReference type="ARBA" id="ARBA00023157"/>
    </source>
</evidence>
<dbReference type="Proteomes" id="UP000887567">
    <property type="component" value="Unplaced"/>
</dbReference>
<dbReference type="GeneID" id="110233990"/>
<dbReference type="GO" id="GO:0043123">
    <property type="term" value="P:positive regulation of canonical NF-kappaB signal transduction"/>
    <property type="evidence" value="ECO:0007669"/>
    <property type="project" value="InterPro"/>
</dbReference>
<feature type="compositionally biased region" description="Low complexity" evidence="10">
    <location>
        <begin position="386"/>
        <end position="417"/>
    </location>
</feature>
<feature type="domain" description="TNFR-Cys" evidence="13">
    <location>
        <begin position="75"/>
        <end position="114"/>
    </location>
</feature>
<accession>A0A913WW39</accession>
<evidence type="ECO:0000256" key="10">
    <source>
        <dbReference type="SAM" id="MobiDB-lite"/>
    </source>
</evidence>
<dbReference type="RefSeq" id="XP_020894984.1">
    <property type="nucleotide sequence ID" value="XM_021039325.2"/>
</dbReference>
<evidence type="ECO:0000256" key="2">
    <source>
        <dbReference type="ARBA" id="ARBA00022692"/>
    </source>
</evidence>
<keyword evidence="2 11" id="KW-0812">Transmembrane</keyword>
<dbReference type="Gene3D" id="2.10.50.10">
    <property type="entry name" value="Tumor Necrosis Factor Receptor, subunit A, domain 2"/>
    <property type="match status" value="1"/>
</dbReference>
<keyword evidence="8" id="KW-0325">Glycoprotein</keyword>
<dbReference type="PANTHER" id="PTHR12120:SF10">
    <property type="entry name" value="TNFR-CYS DOMAIN-CONTAINING PROTEIN"/>
    <property type="match status" value="1"/>
</dbReference>
<dbReference type="PROSITE" id="PS50050">
    <property type="entry name" value="TNFR_NGFR_2"/>
    <property type="match status" value="1"/>
</dbReference>
<evidence type="ECO:0000256" key="11">
    <source>
        <dbReference type="SAM" id="Phobius"/>
    </source>
</evidence>
<dbReference type="Gene3D" id="1.10.533.10">
    <property type="entry name" value="Death Domain, Fas"/>
    <property type="match status" value="1"/>
</dbReference>
<dbReference type="GO" id="GO:0046330">
    <property type="term" value="P:positive regulation of JNK cascade"/>
    <property type="evidence" value="ECO:0007669"/>
    <property type="project" value="InterPro"/>
</dbReference>
<dbReference type="InterPro" id="IPR001368">
    <property type="entry name" value="TNFR/NGFR_Cys_rich_reg"/>
</dbReference>
<dbReference type="AlphaFoldDB" id="A0A913WW39"/>
<feature type="repeat" description="TNFR-Cys" evidence="9">
    <location>
        <begin position="75"/>
        <end position="114"/>
    </location>
</feature>
<dbReference type="GO" id="GO:0038023">
    <property type="term" value="F:signaling receptor activity"/>
    <property type="evidence" value="ECO:0007669"/>
    <property type="project" value="InterPro"/>
</dbReference>
<keyword evidence="6 9" id="KW-1015">Disulfide bond</keyword>
<sequence>MLHVNNLSRSLWLLGLTVIFTVLESTARGCTVNQYKRVSGGKVTCIDCPLCPAGYGLRYQCGTTLPDHGKIKCDPCIKGVNYSIEYNHEQCKPCSAYCSDDQVTTCTTDSKPICQPQCKSKENYYQNSSNDCQKCSRCCGDRNDVVENECIKKGMPLEQRCSIHRKKKCTPTLGTGTPNVTQTNSSVSTTSTIVYSSTTQKPIGPTDSKNKKEDSEGNTILYVGIGLLVVVSVLIMVVICFMRNPCMRWYNCRFKRDGEDQRVCFVNLPNHLVNGADTPIFDWFKKGDIRRVKEKICTMLDTQKSFAKVARQFNMDEDEIKLLIERPGNHPTEVVLEYVECSYDPNLTVSDFIKCTDAIHRKDVSKVLKRALYDYTNTTSQAPTPQDSLSQATTSQAATSQASTLQATTSQAATSQDNPSQAIALQVATSQV</sequence>
<evidence type="ECO:0000256" key="1">
    <source>
        <dbReference type="ARBA" id="ARBA00004167"/>
    </source>
</evidence>
<organism evidence="14 15">
    <name type="scientific">Exaiptasia diaphana</name>
    <name type="common">Tropical sea anemone</name>
    <name type="synonym">Aiptasia pulchella</name>
    <dbReference type="NCBI Taxonomy" id="2652724"/>
    <lineage>
        <taxon>Eukaryota</taxon>
        <taxon>Metazoa</taxon>
        <taxon>Cnidaria</taxon>
        <taxon>Anthozoa</taxon>
        <taxon>Hexacorallia</taxon>
        <taxon>Actiniaria</taxon>
        <taxon>Aiptasiidae</taxon>
        <taxon>Exaiptasia</taxon>
    </lineage>
</organism>
<keyword evidence="15" id="KW-1185">Reference proteome</keyword>
<evidence type="ECO:0000313" key="15">
    <source>
        <dbReference type="Proteomes" id="UP000887567"/>
    </source>
</evidence>
<dbReference type="KEGG" id="epa:110233990"/>
<reference evidence="14" key="1">
    <citation type="submission" date="2022-11" db="UniProtKB">
        <authorList>
            <consortium name="EnsemblMetazoa"/>
        </authorList>
    </citation>
    <scope>IDENTIFICATION</scope>
</reference>
<dbReference type="OMA" id="FETSIAF"/>
<dbReference type="GO" id="GO:0016020">
    <property type="term" value="C:membrane"/>
    <property type="evidence" value="ECO:0007669"/>
    <property type="project" value="UniProtKB-SubCell"/>
</dbReference>
<keyword evidence="12" id="KW-0732">Signal</keyword>
<evidence type="ECO:0000256" key="5">
    <source>
        <dbReference type="ARBA" id="ARBA00023136"/>
    </source>
</evidence>
<keyword evidence="5 11" id="KW-0472">Membrane</keyword>
<dbReference type="OrthoDB" id="5984146at2759"/>
<dbReference type="EnsemblMetazoa" id="XM_021039325.2">
    <property type="protein sequence ID" value="XP_020894984.1"/>
    <property type="gene ID" value="LOC110233990"/>
</dbReference>
<feature type="chain" id="PRO_5037138846" description="TNFR-Cys domain-containing protein" evidence="12">
    <location>
        <begin position="28"/>
        <end position="432"/>
    </location>
</feature>
<dbReference type="PANTHER" id="PTHR12120">
    <property type="entry name" value="TNFR-CYS DOMAIN-CONTAINING PROTEIN"/>
    <property type="match status" value="1"/>
</dbReference>
<keyword evidence="7" id="KW-0675">Receptor</keyword>
<evidence type="ECO:0000259" key="13">
    <source>
        <dbReference type="PROSITE" id="PS50050"/>
    </source>
</evidence>
<proteinExistence type="predicted"/>
<evidence type="ECO:0000256" key="12">
    <source>
        <dbReference type="SAM" id="SignalP"/>
    </source>
</evidence>
<name>A0A913WW39_EXADI</name>
<dbReference type="InterPro" id="IPR011029">
    <property type="entry name" value="DEATH-like_dom_sf"/>
</dbReference>
<evidence type="ECO:0000256" key="7">
    <source>
        <dbReference type="ARBA" id="ARBA00023170"/>
    </source>
</evidence>
<evidence type="ECO:0000256" key="4">
    <source>
        <dbReference type="ARBA" id="ARBA00022989"/>
    </source>
</evidence>
<keyword evidence="4 11" id="KW-1133">Transmembrane helix</keyword>
<feature type="disulfide bond" evidence="9">
    <location>
        <begin position="76"/>
        <end position="91"/>
    </location>
</feature>
<dbReference type="InterPro" id="IPR047526">
    <property type="entry name" value="TNR19/27/EDAR"/>
</dbReference>